<keyword evidence="4" id="KW-1185">Reference proteome</keyword>
<protein>
    <submittedName>
        <fullName evidence="3">(apollo) hypothetical protein</fullName>
    </submittedName>
</protein>
<reference evidence="3" key="1">
    <citation type="submission" date="2021-04" db="EMBL/GenBank/DDBJ databases">
        <authorList>
            <person name="Tunstrom K."/>
        </authorList>
    </citation>
    <scope>NUCLEOTIDE SEQUENCE</scope>
</reference>
<dbReference type="SMART" id="SM00443">
    <property type="entry name" value="G_patch"/>
    <property type="match status" value="1"/>
</dbReference>
<evidence type="ECO:0000313" key="3">
    <source>
        <dbReference type="EMBL" id="CAG4956235.1"/>
    </source>
</evidence>
<evidence type="ECO:0000256" key="1">
    <source>
        <dbReference type="PROSITE-ProRule" id="PRU00023"/>
    </source>
</evidence>
<dbReference type="Pfam" id="PF01585">
    <property type="entry name" value="G-patch"/>
    <property type="match status" value="1"/>
</dbReference>
<dbReference type="OrthoDB" id="4735278at2759"/>
<name>A0A8S3WEG3_PARAO</name>
<dbReference type="InterPro" id="IPR002110">
    <property type="entry name" value="Ankyrin_rpt"/>
</dbReference>
<dbReference type="InterPro" id="IPR039146">
    <property type="entry name" value="GPANK1"/>
</dbReference>
<dbReference type="PROSITE" id="PS50088">
    <property type="entry name" value="ANK_REPEAT"/>
    <property type="match status" value="1"/>
</dbReference>
<feature type="repeat" description="ANK" evidence="1">
    <location>
        <begin position="104"/>
        <end position="136"/>
    </location>
</feature>
<dbReference type="PROSITE" id="PS50174">
    <property type="entry name" value="G_PATCH"/>
    <property type="match status" value="1"/>
</dbReference>
<dbReference type="SMART" id="SM00248">
    <property type="entry name" value="ANK"/>
    <property type="match status" value="2"/>
</dbReference>
<proteinExistence type="predicted"/>
<dbReference type="EMBL" id="CAJQZP010000312">
    <property type="protein sequence ID" value="CAG4956235.1"/>
    <property type="molecule type" value="Genomic_DNA"/>
</dbReference>
<comment type="caution">
    <text evidence="3">The sequence shown here is derived from an EMBL/GenBank/DDBJ whole genome shotgun (WGS) entry which is preliminary data.</text>
</comment>
<dbReference type="AlphaFoldDB" id="A0A8S3WEG3"/>
<keyword evidence="1" id="KW-0040">ANK repeat</keyword>
<accession>A0A8S3WEG3</accession>
<dbReference type="InterPro" id="IPR000467">
    <property type="entry name" value="G_patch_dom"/>
</dbReference>
<dbReference type="Pfam" id="PF12796">
    <property type="entry name" value="Ank_2"/>
    <property type="match status" value="1"/>
</dbReference>
<dbReference type="GO" id="GO:0003676">
    <property type="term" value="F:nucleic acid binding"/>
    <property type="evidence" value="ECO:0007669"/>
    <property type="project" value="InterPro"/>
</dbReference>
<dbReference type="PANTHER" id="PTHR20923:SF1">
    <property type="entry name" value="G PATCH DOMAIN AND ANKYRIN REPEAT-CONTAINING PROTEIN 1"/>
    <property type="match status" value="1"/>
</dbReference>
<gene>
    <name evidence="3" type="ORF">PAPOLLO_LOCUS5501</name>
</gene>
<dbReference type="PANTHER" id="PTHR20923">
    <property type="entry name" value="BAT4 PROTEIN-RELATED"/>
    <property type="match status" value="1"/>
</dbReference>
<feature type="domain" description="G-patch" evidence="2">
    <location>
        <begin position="221"/>
        <end position="267"/>
    </location>
</feature>
<dbReference type="PROSITE" id="PS50297">
    <property type="entry name" value="ANK_REP_REGION"/>
    <property type="match status" value="1"/>
</dbReference>
<sequence>MLKKEYTNFVRPLSPTDSRTTLLKKTLSGTEAKKLYLEEVIDVKDPVPAKCDSPRYHKTHRKRKISRIEFCQKELFLSVQNNDISKLTQILDAFPNKLNSLDVYGWSLLMIACQANAVEIVKELLKRGIDISIRDKAGNSARSLVIKNKNFVIADLLLSYRTIEKDEIGEKEPQKLELEEEYVCNICNNKFSNKKQHLSSTLHNLNASKGKKIPSNYVIPESNKGYQIMLKGGWNKEAGLGPDGSGKKYPLKATQKTDKTGLGHKKRVKEKNVIAGVGSKLKNFYTKDYNKNRQMEINFRRQFY</sequence>
<evidence type="ECO:0000259" key="2">
    <source>
        <dbReference type="PROSITE" id="PS50174"/>
    </source>
</evidence>
<evidence type="ECO:0000313" key="4">
    <source>
        <dbReference type="Proteomes" id="UP000691718"/>
    </source>
</evidence>
<dbReference type="Proteomes" id="UP000691718">
    <property type="component" value="Unassembled WGS sequence"/>
</dbReference>
<organism evidence="3 4">
    <name type="scientific">Parnassius apollo</name>
    <name type="common">Apollo butterfly</name>
    <name type="synonym">Papilio apollo</name>
    <dbReference type="NCBI Taxonomy" id="110799"/>
    <lineage>
        <taxon>Eukaryota</taxon>
        <taxon>Metazoa</taxon>
        <taxon>Ecdysozoa</taxon>
        <taxon>Arthropoda</taxon>
        <taxon>Hexapoda</taxon>
        <taxon>Insecta</taxon>
        <taxon>Pterygota</taxon>
        <taxon>Neoptera</taxon>
        <taxon>Endopterygota</taxon>
        <taxon>Lepidoptera</taxon>
        <taxon>Glossata</taxon>
        <taxon>Ditrysia</taxon>
        <taxon>Papilionoidea</taxon>
        <taxon>Papilionidae</taxon>
        <taxon>Parnassiinae</taxon>
        <taxon>Parnassini</taxon>
        <taxon>Parnassius</taxon>
        <taxon>Parnassius</taxon>
    </lineage>
</organism>